<comment type="catalytic activity">
    <reaction evidence="1">
        <text>a ribonucleoside 5'-phosphate + H2O = a ribonucleoside + phosphate</text>
        <dbReference type="Rhea" id="RHEA:12484"/>
        <dbReference type="ChEBI" id="CHEBI:15377"/>
        <dbReference type="ChEBI" id="CHEBI:18254"/>
        <dbReference type="ChEBI" id="CHEBI:43474"/>
        <dbReference type="ChEBI" id="CHEBI:58043"/>
        <dbReference type="EC" id="3.1.3.5"/>
    </reaction>
</comment>
<dbReference type="GO" id="GO:0008253">
    <property type="term" value="F:5'-nucleotidase activity"/>
    <property type="evidence" value="ECO:0007669"/>
    <property type="project" value="UniProtKB-EC"/>
</dbReference>
<name>A0A6G5ACX3_RHIMP</name>
<dbReference type="InterPro" id="IPR006179">
    <property type="entry name" value="5_nucleotidase/apyrase"/>
</dbReference>
<dbReference type="EMBL" id="GIKN01006386">
    <property type="protein sequence ID" value="NIE48659.1"/>
    <property type="molecule type" value="Transcribed_RNA"/>
</dbReference>
<protein>
    <recommendedName>
        <fullName evidence="3">5'-nucleotidase</fullName>
        <ecNumber evidence="3">3.1.3.5</ecNumber>
    </recommendedName>
</protein>
<accession>A0A6G5ACX3</accession>
<evidence type="ECO:0000256" key="2">
    <source>
        <dbReference type="ARBA" id="ARBA00006654"/>
    </source>
</evidence>
<evidence type="ECO:0000256" key="3">
    <source>
        <dbReference type="ARBA" id="ARBA00012643"/>
    </source>
</evidence>
<feature type="domain" description="5'-Nucleotidase C-terminal" evidence="4">
    <location>
        <begin position="3"/>
        <end position="95"/>
    </location>
</feature>
<proteinExistence type="inferred from homology"/>
<reference evidence="5" key="1">
    <citation type="submission" date="2020-03" db="EMBL/GenBank/DDBJ databases">
        <title>A transcriptome and proteome of the tick Rhipicephalus microplus shaped by the genetic composition of its hosts and developmental stage.</title>
        <authorList>
            <person name="Garcia G.R."/>
            <person name="Ribeiro J.M.C."/>
            <person name="Maruyama S.R."/>
            <person name="Gardinasse L.G."/>
            <person name="Nelson K."/>
            <person name="Ferreira B.R."/>
            <person name="Andrade T.G."/>
            <person name="Santos I.K.F.M."/>
        </authorList>
    </citation>
    <scope>NUCLEOTIDE SEQUENCE</scope>
    <source>
        <strain evidence="5">NSGR</strain>
        <tissue evidence="5">Salivary glands</tissue>
    </source>
</reference>
<evidence type="ECO:0000313" key="5">
    <source>
        <dbReference type="EMBL" id="NIE48659.1"/>
    </source>
</evidence>
<dbReference type="GO" id="GO:0006196">
    <property type="term" value="P:AMP catabolic process"/>
    <property type="evidence" value="ECO:0007669"/>
    <property type="project" value="TreeGrafter"/>
</dbReference>
<evidence type="ECO:0000259" key="4">
    <source>
        <dbReference type="Pfam" id="PF02872"/>
    </source>
</evidence>
<dbReference type="PANTHER" id="PTHR11575:SF24">
    <property type="entry name" value="5'-NUCLEOTIDASE"/>
    <property type="match status" value="1"/>
</dbReference>
<dbReference type="Pfam" id="PF02872">
    <property type="entry name" value="5_nucleotid_C"/>
    <property type="match status" value="1"/>
</dbReference>
<dbReference type="EC" id="3.1.3.5" evidence="3"/>
<dbReference type="SUPFAM" id="SSF55816">
    <property type="entry name" value="5'-nucleotidase (syn. UDP-sugar hydrolase), C-terminal domain"/>
    <property type="match status" value="1"/>
</dbReference>
<sequence>MADAFFNYYTDRNSVVPKAWSVVNAAVLNGGIARDSIEQKSNVTLGDVLGAMPYDSDLVLMNMTGRDLLNMFEFGVTNFTWLPDLNGRFFKDQVFGWFTTSVCQMDVALFVASPLCKLQCTQI</sequence>
<dbReference type="AlphaFoldDB" id="A0A6G5ACX3"/>
<dbReference type="Gene3D" id="3.90.780.10">
    <property type="entry name" value="5'-Nucleotidase, C-terminal domain"/>
    <property type="match status" value="1"/>
</dbReference>
<evidence type="ECO:0000256" key="1">
    <source>
        <dbReference type="ARBA" id="ARBA00000815"/>
    </source>
</evidence>
<dbReference type="GO" id="GO:0005886">
    <property type="term" value="C:plasma membrane"/>
    <property type="evidence" value="ECO:0007669"/>
    <property type="project" value="TreeGrafter"/>
</dbReference>
<comment type="similarity">
    <text evidence="2">Belongs to the 5'-nucleotidase family.</text>
</comment>
<dbReference type="InterPro" id="IPR008334">
    <property type="entry name" value="5'-Nucleotdase_C"/>
</dbReference>
<organism evidence="5">
    <name type="scientific">Rhipicephalus microplus</name>
    <name type="common">Cattle tick</name>
    <name type="synonym">Boophilus microplus</name>
    <dbReference type="NCBI Taxonomy" id="6941"/>
    <lineage>
        <taxon>Eukaryota</taxon>
        <taxon>Metazoa</taxon>
        <taxon>Ecdysozoa</taxon>
        <taxon>Arthropoda</taxon>
        <taxon>Chelicerata</taxon>
        <taxon>Arachnida</taxon>
        <taxon>Acari</taxon>
        <taxon>Parasitiformes</taxon>
        <taxon>Ixodida</taxon>
        <taxon>Ixodoidea</taxon>
        <taxon>Ixodidae</taxon>
        <taxon>Rhipicephalinae</taxon>
        <taxon>Rhipicephalus</taxon>
        <taxon>Boophilus</taxon>
    </lineage>
</organism>
<dbReference type="PANTHER" id="PTHR11575">
    <property type="entry name" value="5'-NUCLEOTIDASE-RELATED"/>
    <property type="match status" value="1"/>
</dbReference>
<dbReference type="InterPro" id="IPR036907">
    <property type="entry name" value="5'-Nucleotdase_C_sf"/>
</dbReference>